<dbReference type="GeneID" id="54483874"/>
<dbReference type="GO" id="GO:0008948">
    <property type="term" value="F:oxaloacetate decarboxylase activity"/>
    <property type="evidence" value="ECO:0007669"/>
    <property type="project" value="TreeGrafter"/>
</dbReference>
<name>A0A6A6W0J5_9PEZI</name>
<evidence type="ECO:0000313" key="2">
    <source>
        <dbReference type="EMBL" id="KAF2756438.1"/>
    </source>
</evidence>
<dbReference type="Pfam" id="PF03737">
    <property type="entry name" value="RraA-like"/>
    <property type="match status" value="1"/>
</dbReference>
<dbReference type="InterPro" id="IPR005493">
    <property type="entry name" value="RraA/RraA-like"/>
</dbReference>
<dbReference type="PANTHER" id="PTHR33254:SF28">
    <property type="entry name" value="4-HYDROXY-4-METHYL-2-OXOGLUTARATE ALDOLASE"/>
    <property type="match status" value="1"/>
</dbReference>
<keyword evidence="1" id="KW-0460">Magnesium</keyword>
<keyword evidence="1" id="KW-0479">Metal-binding</keyword>
<dbReference type="GO" id="GO:0047443">
    <property type="term" value="F:4-hydroxy-4-methyl-2-oxoglutarate aldolase activity"/>
    <property type="evidence" value="ECO:0007669"/>
    <property type="project" value="TreeGrafter"/>
</dbReference>
<dbReference type="Gene3D" id="3.50.30.40">
    <property type="entry name" value="Ribonuclease E inhibitor RraA/RraA-like"/>
    <property type="match status" value="1"/>
</dbReference>
<feature type="binding site" evidence="1">
    <location>
        <position position="121"/>
    </location>
    <ligand>
        <name>substrate</name>
    </ligand>
</feature>
<dbReference type="Proteomes" id="UP000799437">
    <property type="component" value="Unassembled WGS sequence"/>
</dbReference>
<sequence>MLDHKAIVHGLSPYSTCDISDALLKLNQPYGGFLPGIQLFSPTYLDAETRIVGPAYTVKFVPKSDTTSPKLETHYIDTIPASSIIFISSPPNAFNAVYGGLMSTRAVYSRAAGTVIDGCLRDLPAHQALKYPVFARSVVTPAYYEVARPSAVNEPLVFTYPPGVKGVNGPTATCIDAGDWIVGDANGVVYIPKGMVQKVLEMLPIQVEADEKMDVELAKGMSFEEARKKFRG</sequence>
<gene>
    <name evidence="2" type="ORF">EJ05DRAFT_466764</name>
</gene>
<keyword evidence="3" id="KW-1185">Reference proteome</keyword>
<evidence type="ECO:0000313" key="3">
    <source>
        <dbReference type="Proteomes" id="UP000799437"/>
    </source>
</evidence>
<proteinExistence type="predicted"/>
<reference evidence="2" key="1">
    <citation type="journal article" date="2020" name="Stud. Mycol.">
        <title>101 Dothideomycetes genomes: a test case for predicting lifestyles and emergence of pathogens.</title>
        <authorList>
            <person name="Haridas S."/>
            <person name="Albert R."/>
            <person name="Binder M."/>
            <person name="Bloem J."/>
            <person name="Labutti K."/>
            <person name="Salamov A."/>
            <person name="Andreopoulos B."/>
            <person name="Baker S."/>
            <person name="Barry K."/>
            <person name="Bills G."/>
            <person name="Bluhm B."/>
            <person name="Cannon C."/>
            <person name="Castanera R."/>
            <person name="Culley D."/>
            <person name="Daum C."/>
            <person name="Ezra D."/>
            <person name="Gonzalez J."/>
            <person name="Henrissat B."/>
            <person name="Kuo A."/>
            <person name="Liang C."/>
            <person name="Lipzen A."/>
            <person name="Lutzoni F."/>
            <person name="Magnuson J."/>
            <person name="Mondo S."/>
            <person name="Nolan M."/>
            <person name="Ohm R."/>
            <person name="Pangilinan J."/>
            <person name="Park H.-J."/>
            <person name="Ramirez L."/>
            <person name="Alfaro M."/>
            <person name="Sun H."/>
            <person name="Tritt A."/>
            <person name="Yoshinaga Y."/>
            <person name="Zwiers L.-H."/>
            <person name="Turgeon B."/>
            <person name="Goodwin S."/>
            <person name="Spatafora J."/>
            <person name="Crous P."/>
            <person name="Grigoriev I."/>
        </authorList>
    </citation>
    <scope>NUCLEOTIDE SEQUENCE</scope>
    <source>
        <strain evidence="2">CBS 121739</strain>
    </source>
</reference>
<feature type="binding site" evidence="1">
    <location>
        <begin position="99"/>
        <end position="102"/>
    </location>
    <ligand>
        <name>substrate</name>
    </ligand>
</feature>
<protein>
    <submittedName>
        <fullName evidence="2">RraA-like protein</fullName>
    </submittedName>
</protein>
<dbReference type="RefSeq" id="XP_033598889.1">
    <property type="nucleotide sequence ID" value="XM_033742820.1"/>
</dbReference>
<dbReference type="OrthoDB" id="1476984at2759"/>
<dbReference type="CDD" id="cd16841">
    <property type="entry name" value="RraA_family"/>
    <property type="match status" value="1"/>
</dbReference>
<dbReference type="PANTHER" id="PTHR33254">
    <property type="entry name" value="4-HYDROXY-4-METHYL-2-OXOGLUTARATE ALDOLASE 3-RELATED"/>
    <property type="match status" value="1"/>
</dbReference>
<dbReference type="EMBL" id="ML996575">
    <property type="protein sequence ID" value="KAF2756438.1"/>
    <property type="molecule type" value="Genomic_DNA"/>
</dbReference>
<dbReference type="InterPro" id="IPR036704">
    <property type="entry name" value="RraA/RraA-like_sf"/>
</dbReference>
<evidence type="ECO:0000256" key="1">
    <source>
        <dbReference type="PIRSR" id="PIRSR605493-1"/>
    </source>
</evidence>
<dbReference type="SUPFAM" id="SSF89562">
    <property type="entry name" value="RraA-like"/>
    <property type="match status" value="1"/>
</dbReference>
<feature type="binding site" evidence="1">
    <location>
        <position position="122"/>
    </location>
    <ligand>
        <name>Mg(2+)</name>
        <dbReference type="ChEBI" id="CHEBI:18420"/>
    </ligand>
</feature>
<accession>A0A6A6W0J5</accession>
<dbReference type="AlphaFoldDB" id="A0A6A6W0J5"/>
<dbReference type="GO" id="GO:0046872">
    <property type="term" value="F:metal ion binding"/>
    <property type="evidence" value="ECO:0007669"/>
    <property type="project" value="UniProtKB-KW"/>
</dbReference>
<organism evidence="2 3">
    <name type="scientific">Pseudovirgaria hyperparasitica</name>
    <dbReference type="NCBI Taxonomy" id="470096"/>
    <lineage>
        <taxon>Eukaryota</taxon>
        <taxon>Fungi</taxon>
        <taxon>Dikarya</taxon>
        <taxon>Ascomycota</taxon>
        <taxon>Pezizomycotina</taxon>
        <taxon>Dothideomycetes</taxon>
        <taxon>Dothideomycetes incertae sedis</taxon>
        <taxon>Acrospermales</taxon>
        <taxon>Acrospermaceae</taxon>
        <taxon>Pseudovirgaria</taxon>
    </lineage>
</organism>
<comment type="cofactor">
    <cofactor evidence="1">
        <name>Mg(2+)</name>
        <dbReference type="ChEBI" id="CHEBI:18420"/>
    </cofactor>
</comment>